<dbReference type="Gene3D" id="3.90.550.10">
    <property type="entry name" value="Spore Coat Polysaccharide Biosynthesis Protein SpsA, Chain A"/>
    <property type="match status" value="1"/>
</dbReference>
<sequence length="244" mass="28513">MWHKENLINIGIRALPADWEYVAWIDADVTFSRPDWVYETLHQLQSYKVVQLFSHAQDLGPNGEPIQQFQSFCYSFRSGFPFPRIVNSARGKYTAGGHQWHPGYAWAARRSALSDVGLLGDIGILGSGDHHMACAFIDRVRESIHGDMSYPYSRYWQRWQQRAIESVRLDIGYVPGLLLHYWHGAKRDRKYVDRWQILTRNKFDPTEDLIRDAQGLWQLAGNKPQLRDDIRDYFNQRNEDGLDV</sequence>
<evidence type="ECO:0000313" key="1">
    <source>
        <dbReference type="EMBL" id="MBK7424514.1"/>
    </source>
</evidence>
<dbReference type="AlphaFoldDB" id="A0A9D7FHU2"/>
<reference evidence="1" key="1">
    <citation type="submission" date="2020-10" db="EMBL/GenBank/DDBJ databases">
        <title>Connecting structure to function with the recovery of over 1000 high-quality activated sludge metagenome-assembled genomes encoding full-length rRNA genes using long-read sequencing.</title>
        <authorList>
            <person name="Singleton C.M."/>
            <person name="Petriglieri F."/>
            <person name="Kristensen J.M."/>
            <person name="Kirkegaard R.H."/>
            <person name="Michaelsen T.Y."/>
            <person name="Andersen M.H."/>
            <person name="Karst S.M."/>
            <person name="Dueholm M.S."/>
            <person name="Nielsen P.H."/>
            <person name="Albertsen M."/>
        </authorList>
    </citation>
    <scope>NUCLEOTIDE SEQUENCE</scope>
    <source>
        <strain evidence="1">EsbW_18-Q3-R4-48_MAXAC.044</strain>
    </source>
</reference>
<organism evidence="1 2">
    <name type="scientific">Candidatus Propionivibrio dominans</name>
    <dbReference type="NCBI Taxonomy" id="2954373"/>
    <lineage>
        <taxon>Bacteria</taxon>
        <taxon>Pseudomonadati</taxon>
        <taxon>Pseudomonadota</taxon>
        <taxon>Betaproteobacteria</taxon>
        <taxon>Rhodocyclales</taxon>
        <taxon>Rhodocyclaceae</taxon>
        <taxon>Propionivibrio</taxon>
    </lineage>
</organism>
<dbReference type="EMBL" id="JADJNC010000032">
    <property type="protein sequence ID" value="MBK7424514.1"/>
    <property type="molecule type" value="Genomic_DNA"/>
</dbReference>
<dbReference type="Proteomes" id="UP000886602">
    <property type="component" value="Unassembled WGS sequence"/>
</dbReference>
<accession>A0A9D7FHU2</accession>
<dbReference type="SUPFAM" id="SSF53448">
    <property type="entry name" value="Nucleotide-diphospho-sugar transferases"/>
    <property type="match status" value="1"/>
</dbReference>
<proteinExistence type="predicted"/>
<evidence type="ECO:0000313" key="2">
    <source>
        <dbReference type="Proteomes" id="UP000886602"/>
    </source>
</evidence>
<protein>
    <submittedName>
        <fullName evidence="1">Uncharacterized protein</fullName>
    </submittedName>
</protein>
<dbReference type="InterPro" id="IPR029044">
    <property type="entry name" value="Nucleotide-diphossugar_trans"/>
</dbReference>
<name>A0A9D7FHU2_9RHOO</name>
<comment type="caution">
    <text evidence="1">The sequence shown here is derived from an EMBL/GenBank/DDBJ whole genome shotgun (WGS) entry which is preliminary data.</text>
</comment>
<gene>
    <name evidence="1" type="ORF">IPJ48_16335</name>
</gene>